<name>A0AAP2Z2K9_9EURY</name>
<dbReference type="AlphaFoldDB" id="A0AAP2Z2K9"/>
<accession>A0AAP2Z2K9</accession>
<evidence type="ECO:0000313" key="2">
    <source>
        <dbReference type="Proteomes" id="UP001321018"/>
    </source>
</evidence>
<reference evidence="1" key="1">
    <citation type="submission" date="2022-09" db="EMBL/GenBank/DDBJ databases">
        <title>Enrichment on poylsaccharides allowed isolation of novel metabolic and taxonomic groups of Haloarchaea.</title>
        <authorList>
            <person name="Sorokin D.Y."/>
            <person name="Elcheninov A.G."/>
            <person name="Khizhniak T.V."/>
            <person name="Kolganova T.V."/>
            <person name="Kublanov I.V."/>
        </authorList>
    </citation>
    <scope>NUCLEOTIDE SEQUENCE</scope>
    <source>
        <strain evidence="1">AArc-xg1-1</strain>
    </source>
</reference>
<organism evidence="1 2">
    <name type="scientific">Natronoglomus mannanivorans</name>
    <dbReference type="NCBI Taxonomy" id="2979990"/>
    <lineage>
        <taxon>Archaea</taxon>
        <taxon>Methanobacteriati</taxon>
        <taxon>Methanobacteriota</taxon>
        <taxon>Stenosarchaea group</taxon>
        <taxon>Halobacteria</taxon>
        <taxon>Halobacteriales</taxon>
        <taxon>Natrialbaceae</taxon>
        <taxon>Natronoglomus</taxon>
    </lineage>
</organism>
<dbReference type="Proteomes" id="UP001321018">
    <property type="component" value="Unassembled WGS sequence"/>
</dbReference>
<evidence type="ECO:0000313" key="1">
    <source>
        <dbReference type="EMBL" id="MCU4743448.1"/>
    </source>
</evidence>
<proteinExistence type="predicted"/>
<comment type="caution">
    <text evidence="1">The sequence shown here is derived from an EMBL/GenBank/DDBJ whole genome shotgun (WGS) entry which is preliminary data.</text>
</comment>
<sequence>MSDGMKCHECGNEHTDWEKDGEHAVNSGSHQGIVTRWECGICGEITEAGRR</sequence>
<protein>
    <submittedName>
        <fullName evidence="1">Uncharacterized protein</fullName>
    </submittedName>
</protein>
<dbReference type="EMBL" id="JAOPKA010000015">
    <property type="protein sequence ID" value="MCU4743448.1"/>
    <property type="molecule type" value="Genomic_DNA"/>
</dbReference>
<dbReference type="RefSeq" id="WP_338005267.1">
    <property type="nucleotide sequence ID" value="NZ_JAOPKA010000015.1"/>
</dbReference>
<gene>
    <name evidence="1" type="ORF">OB960_18845</name>
</gene>